<dbReference type="Proteomes" id="UP000225889">
    <property type="component" value="Unassembled WGS sequence"/>
</dbReference>
<comment type="caution">
    <text evidence="3">The sequence shown here is derived from an EMBL/GenBank/DDBJ whole genome shotgun (WGS) entry which is preliminary data.</text>
</comment>
<feature type="transmembrane region" description="Helical" evidence="1">
    <location>
        <begin position="95"/>
        <end position="116"/>
    </location>
</feature>
<organism evidence="3 4">
    <name type="scientific">Pseudobutyrivibrio ruminis</name>
    <dbReference type="NCBI Taxonomy" id="46206"/>
    <lineage>
        <taxon>Bacteria</taxon>
        <taxon>Bacillati</taxon>
        <taxon>Bacillota</taxon>
        <taxon>Clostridia</taxon>
        <taxon>Lachnospirales</taxon>
        <taxon>Lachnospiraceae</taxon>
        <taxon>Pseudobutyrivibrio</taxon>
    </lineage>
</organism>
<name>A0A2G3DWT7_9FIRM</name>
<feature type="domain" description="Sensor histidine kinase NatK-like C-terminal" evidence="2">
    <location>
        <begin position="332"/>
        <end position="430"/>
    </location>
</feature>
<dbReference type="InterPro" id="IPR036890">
    <property type="entry name" value="HATPase_C_sf"/>
</dbReference>
<evidence type="ECO:0000313" key="3">
    <source>
        <dbReference type="EMBL" id="PHU35411.1"/>
    </source>
</evidence>
<keyword evidence="1" id="KW-1133">Transmembrane helix</keyword>
<sequence>MLQIINALILLFWWLLEIINVHIIVKFFLDLPTKKSRRIEILAKWFIFLVIVIGYTYVVLAGYKQIQIKFVFTVLIFLKTGLLMSTYYKINIRNYMLIAFFVELVSFVGYNVLLLIKKVFDLTVNYTHTNEIIGEILLFLALITLAILKCNKLISIWIADMKALDYLLFILVLFTLSVIEANVIKSDGYSRAFNTTLIITVISIVIVIIRMIIVTEKKNSLEDINNILERHMKQTTDYYNELIKKDNQSRKFRHDIKNLLLGLHAMIKEGENEKATRYIEELQDVCSQLKPKYDTGNFMADAILSAKDNRAAHYNSEIEVDGFIPSERVSDVDMVVVLSNMLDNAIEACMKIEGKKIIKINSILNKKIWILNIENPSNEVAIVNNMIHTTKSDESLHGFGLKNIERIVKKYNGDISLKYNDGYFCSKITFILDNLQGGQHD</sequence>
<evidence type="ECO:0000313" key="4">
    <source>
        <dbReference type="Proteomes" id="UP000225889"/>
    </source>
</evidence>
<feature type="transmembrane region" description="Helical" evidence="1">
    <location>
        <begin position="166"/>
        <end position="184"/>
    </location>
</feature>
<dbReference type="Gene3D" id="3.30.565.10">
    <property type="entry name" value="Histidine kinase-like ATPase, C-terminal domain"/>
    <property type="match status" value="1"/>
</dbReference>
<accession>A0A2G3DWT7</accession>
<feature type="transmembrane region" description="Helical" evidence="1">
    <location>
        <begin position="66"/>
        <end position="88"/>
    </location>
</feature>
<evidence type="ECO:0000259" key="2">
    <source>
        <dbReference type="Pfam" id="PF14501"/>
    </source>
</evidence>
<feature type="transmembrane region" description="Helical" evidence="1">
    <location>
        <begin position="41"/>
        <end position="60"/>
    </location>
</feature>
<gene>
    <name evidence="3" type="ORF">CSX01_05445</name>
</gene>
<feature type="transmembrane region" description="Helical" evidence="1">
    <location>
        <begin position="196"/>
        <end position="213"/>
    </location>
</feature>
<dbReference type="SUPFAM" id="SSF55874">
    <property type="entry name" value="ATPase domain of HSP90 chaperone/DNA topoisomerase II/histidine kinase"/>
    <property type="match status" value="1"/>
</dbReference>
<keyword evidence="1" id="KW-0812">Transmembrane</keyword>
<dbReference type="PANTHER" id="PTHR40448">
    <property type="entry name" value="TWO-COMPONENT SENSOR HISTIDINE KINASE"/>
    <property type="match status" value="1"/>
</dbReference>
<dbReference type="GO" id="GO:0042802">
    <property type="term" value="F:identical protein binding"/>
    <property type="evidence" value="ECO:0007669"/>
    <property type="project" value="TreeGrafter"/>
</dbReference>
<feature type="transmembrane region" description="Helical" evidence="1">
    <location>
        <begin position="6"/>
        <end position="29"/>
    </location>
</feature>
<dbReference type="Pfam" id="PF14501">
    <property type="entry name" value="HATPase_c_5"/>
    <property type="match status" value="1"/>
</dbReference>
<dbReference type="InterPro" id="IPR032834">
    <property type="entry name" value="NatK-like_C"/>
</dbReference>
<keyword evidence="1" id="KW-0472">Membrane</keyword>
<protein>
    <recommendedName>
        <fullName evidence="2">Sensor histidine kinase NatK-like C-terminal domain-containing protein</fullName>
    </recommendedName>
</protein>
<dbReference type="PANTHER" id="PTHR40448:SF1">
    <property type="entry name" value="TWO-COMPONENT SENSOR HISTIDINE KINASE"/>
    <property type="match status" value="1"/>
</dbReference>
<proteinExistence type="predicted"/>
<dbReference type="EMBL" id="PDYF01000010">
    <property type="protein sequence ID" value="PHU35411.1"/>
    <property type="molecule type" value="Genomic_DNA"/>
</dbReference>
<reference evidence="3 4" key="2">
    <citation type="submission" date="2017-10" db="EMBL/GenBank/DDBJ databases">
        <authorList>
            <person name="Banno H."/>
            <person name="Chua N.-H."/>
        </authorList>
    </citation>
    <scope>NUCLEOTIDE SEQUENCE [LARGE SCALE GENOMIC DNA]</scope>
    <source>
        <strain evidence="3 4">JK626</strain>
    </source>
</reference>
<reference evidence="3 4" key="1">
    <citation type="submission" date="2017-10" db="EMBL/GenBank/DDBJ databases">
        <title>Resolving the taxonomy of Roseburia spp., Eubacterium rectale and Agathobacter spp. through phylogenomic analysis.</title>
        <authorList>
            <person name="Sheridan P.O."/>
            <person name="Walker A.W."/>
            <person name="Duncan S.H."/>
            <person name="Scott K.P."/>
            <person name="Toole P.W.O."/>
            <person name="Luis P."/>
            <person name="Flint H.J."/>
        </authorList>
    </citation>
    <scope>NUCLEOTIDE SEQUENCE [LARGE SCALE GENOMIC DNA]</scope>
    <source>
        <strain evidence="3 4">JK626</strain>
    </source>
</reference>
<dbReference type="RefSeq" id="WP_099391707.1">
    <property type="nucleotide sequence ID" value="NZ_PDYF01000010.1"/>
</dbReference>
<dbReference type="AlphaFoldDB" id="A0A2G3DWT7"/>
<feature type="transmembrane region" description="Helical" evidence="1">
    <location>
        <begin position="136"/>
        <end position="154"/>
    </location>
</feature>
<evidence type="ECO:0000256" key="1">
    <source>
        <dbReference type="SAM" id="Phobius"/>
    </source>
</evidence>